<dbReference type="InterPro" id="IPR011032">
    <property type="entry name" value="GroES-like_sf"/>
</dbReference>
<gene>
    <name evidence="3" type="ORF">MFIFM68171_00159</name>
</gene>
<name>A0ABQ0FWR9_9PEZI</name>
<keyword evidence="2" id="KW-0560">Oxidoreductase</keyword>
<dbReference type="InterPro" id="IPR047122">
    <property type="entry name" value="Trans-enoyl_RdTase-like"/>
</dbReference>
<dbReference type="EMBL" id="BAAFSV010000001">
    <property type="protein sequence ID" value="GAB1309949.1"/>
    <property type="molecule type" value="Genomic_DNA"/>
</dbReference>
<dbReference type="PANTHER" id="PTHR45348">
    <property type="entry name" value="HYPOTHETICAL OXIDOREDUCTASE (EUROFUNG)"/>
    <property type="match status" value="1"/>
</dbReference>
<comment type="caution">
    <text evidence="3">The sequence shown here is derived from an EMBL/GenBank/DDBJ whole genome shotgun (WGS) entry which is preliminary data.</text>
</comment>
<keyword evidence="4" id="KW-1185">Reference proteome</keyword>
<dbReference type="Proteomes" id="UP001628179">
    <property type="component" value="Unassembled WGS sequence"/>
</dbReference>
<protein>
    <submittedName>
        <fullName evidence="3">Uncharacterized protein</fullName>
    </submittedName>
</protein>
<comment type="similarity">
    <text evidence="1">Belongs to the zinc-containing alcohol dehydrogenase family.</text>
</comment>
<reference evidence="3 4" key="1">
    <citation type="submission" date="2024-09" db="EMBL/GenBank/DDBJ databases">
        <title>Itraconazole resistance in Madurella fahalii resulting from another homologue of gene encoding cytochrome P450 14-alpha sterol demethylase (CYP51).</title>
        <authorList>
            <person name="Yoshioka I."/>
            <person name="Fahal A.H."/>
            <person name="Kaneko S."/>
            <person name="Yaguchi T."/>
        </authorList>
    </citation>
    <scope>NUCLEOTIDE SEQUENCE [LARGE SCALE GENOMIC DNA]</scope>
    <source>
        <strain evidence="3 4">IFM 68171</strain>
    </source>
</reference>
<dbReference type="Gene3D" id="3.90.180.10">
    <property type="entry name" value="Medium-chain alcohol dehydrogenases, catalytic domain"/>
    <property type="match status" value="1"/>
</dbReference>
<evidence type="ECO:0000256" key="1">
    <source>
        <dbReference type="ARBA" id="ARBA00008072"/>
    </source>
</evidence>
<evidence type="ECO:0000313" key="4">
    <source>
        <dbReference type="Proteomes" id="UP001628179"/>
    </source>
</evidence>
<dbReference type="PANTHER" id="PTHR45348:SF2">
    <property type="entry name" value="ZINC-TYPE ALCOHOL DEHYDROGENASE-LIKE PROTEIN C2E1P3.01"/>
    <property type="match status" value="1"/>
</dbReference>
<dbReference type="RefSeq" id="XP_070911682.1">
    <property type="nucleotide sequence ID" value="XM_071055581.1"/>
</dbReference>
<dbReference type="GeneID" id="98170904"/>
<evidence type="ECO:0000313" key="3">
    <source>
        <dbReference type="EMBL" id="GAB1309949.1"/>
    </source>
</evidence>
<dbReference type="SUPFAM" id="SSF50129">
    <property type="entry name" value="GroES-like"/>
    <property type="match status" value="1"/>
</dbReference>
<dbReference type="Gene3D" id="3.40.50.720">
    <property type="entry name" value="NAD(P)-binding Rossmann-like Domain"/>
    <property type="match status" value="1"/>
</dbReference>
<evidence type="ECO:0000256" key="2">
    <source>
        <dbReference type="ARBA" id="ARBA00023002"/>
    </source>
</evidence>
<proteinExistence type="inferred from homology"/>
<organism evidence="3 4">
    <name type="scientific">Madurella fahalii</name>
    <dbReference type="NCBI Taxonomy" id="1157608"/>
    <lineage>
        <taxon>Eukaryota</taxon>
        <taxon>Fungi</taxon>
        <taxon>Dikarya</taxon>
        <taxon>Ascomycota</taxon>
        <taxon>Pezizomycotina</taxon>
        <taxon>Sordariomycetes</taxon>
        <taxon>Sordariomycetidae</taxon>
        <taxon>Sordariales</taxon>
        <taxon>Sordariales incertae sedis</taxon>
        <taxon>Madurella</taxon>
    </lineage>
</organism>
<accession>A0ABQ0FWR9</accession>
<sequence>MRGWRRQAAVSGTSVFFCREVSLSNVLETGDGCKELKAGDYIFGCVRIGQNRLSPFQETFLVEEDLVFKKNAKTTPQEACTMGVGFWAASGAWTLDMTLPEPGAAVDEKSSWVIVIGGSGNVGQDQKITQGNFGRVFDASAYAAELSLKGLQACSTEEKRYFSTVDDWSDINAPSSIVVYLVQLGLIGRFDDLSGAQVSSRVADWIPGLERCVDSGCLRPLQYHEVEGVGWDKVIDAIAGMETGKSLKKPVARVQDW</sequence>